<dbReference type="AlphaFoldDB" id="A0AAF3JBF7"/>
<sequence>MFCRANESRVMRRLSVLSRNYVACRSLSSVATKENVFESLVDNLLSENPTSNSNDKSPTTSRLPSKSGFSQLANSPKINLNEAEKRTTLVRELIQKVEFDPDDTLKLNEEDLSTALAQENCDINVDVLIRLMSAAKKLNTISLHQFKKNFIQSCQSESVPRQCHVNYLIASSAKKLLPVMNVDELVSLIEQFASRGNRDKECIDQAINRIVMSSQSLSVNQGVILLTSLCRLHIFDARIIRKIVNDLNEKGLMELKDWNQVTSLANSLTRLRVANPTLWNMLGQWVVEKFASKDVEKIGLFVSGMAHLGVVDKHGRELATRLAKILDKQKAKSENVWLSSMTSLAYYGVLPGHLAETILNKDFVAHLCNSLKQSPENTMYHLLRIMRINSYVKNCIQDYHGPTFDLAKEFRAIPEMTQIARKLKYGGNSKEEGDFLDILYKVTPLSHCRAPRLHESGTYVEAEIKPVEFGSTKCIAVNEWANDITDKKTRPILYFPWNQIHYTYDLTTSNKKDTDVDDDHGRESRLLGFHQMGIQLLRMEGYNPLVILDTELRQHAEISETISYLKKEFLYRFLQSC</sequence>
<evidence type="ECO:0008006" key="4">
    <source>
        <dbReference type="Google" id="ProtNLM"/>
    </source>
</evidence>
<organism evidence="2 3">
    <name type="scientific">Mesorhabditis belari</name>
    <dbReference type="NCBI Taxonomy" id="2138241"/>
    <lineage>
        <taxon>Eukaryota</taxon>
        <taxon>Metazoa</taxon>
        <taxon>Ecdysozoa</taxon>
        <taxon>Nematoda</taxon>
        <taxon>Chromadorea</taxon>
        <taxon>Rhabditida</taxon>
        <taxon>Rhabditina</taxon>
        <taxon>Rhabditomorpha</taxon>
        <taxon>Rhabditoidea</taxon>
        <taxon>Rhabditidae</taxon>
        <taxon>Mesorhabditinae</taxon>
        <taxon>Mesorhabditis</taxon>
    </lineage>
</organism>
<name>A0AAF3JBF7_9BILA</name>
<feature type="region of interest" description="Disordered" evidence="1">
    <location>
        <begin position="47"/>
        <end position="74"/>
    </location>
</feature>
<accession>A0AAF3JBF7</accession>
<evidence type="ECO:0000256" key="1">
    <source>
        <dbReference type="SAM" id="MobiDB-lite"/>
    </source>
</evidence>
<keyword evidence="2" id="KW-1185">Reference proteome</keyword>
<protein>
    <recommendedName>
        <fullName evidence="4">FAST kinase domain-containing protein 4</fullName>
    </recommendedName>
</protein>
<proteinExistence type="predicted"/>
<dbReference type="Proteomes" id="UP000887575">
    <property type="component" value="Unassembled WGS sequence"/>
</dbReference>
<evidence type="ECO:0000313" key="2">
    <source>
        <dbReference type="Proteomes" id="UP000887575"/>
    </source>
</evidence>
<dbReference type="WBParaSite" id="MBELARI_LOCUS8477">
    <property type="protein sequence ID" value="MBELARI_LOCUS8477"/>
    <property type="gene ID" value="MBELARI_LOCUS8477"/>
</dbReference>
<reference evidence="3" key="1">
    <citation type="submission" date="2024-02" db="UniProtKB">
        <authorList>
            <consortium name="WormBaseParasite"/>
        </authorList>
    </citation>
    <scope>IDENTIFICATION</scope>
</reference>
<evidence type="ECO:0000313" key="3">
    <source>
        <dbReference type="WBParaSite" id="MBELARI_LOCUS8477"/>
    </source>
</evidence>